<dbReference type="Gene3D" id="3.80.10.10">
    <property type="entry name" value="Ribonuclease Inhibitor"/>
    <property type="match status" value="1"/>
</dbReference>
<reference evidence="1" key="1">
    <citation type="submission" date="2021-02" db="EMBL/GenBank/DDBJ databases">
        <authorList>
            <person name="Nowell W R."/>
        </authorList>
    </citation>
    <scope>NUCLEOTIDE SEQUENCE</scope>
</reference>
<evidence type="ECO:0008006" key="3">
    <source>
        <dbReference type="Google" id="ProtNLM"/>
    </source>
</evidence>
<dbReference type="InterPro" id="IPR032675">
    <property type="entry name" value="LRR_dom_sf"/>
</dbReference>
<dbReference type="CDD" id="cd00117">
    <property type="entry name" value="TFP"/>
    <property type="match status" value="1"/>
</dbReference>
<dbReference type="AlphaFoldDB" id="A0A818X1U1"/>
<name>A0A818X1U1_9BILA</name>
<dbReference type="EMBL" id="CAJOBB010000700">
    <property type="protein sequence ID" value="CAF3733691.1"/>
    <property type="molecule type" value="Genomic_DNA"/>
</dbReference>
<accession>A0A818X1U1</accession>
<evidence type="ECO:0000313" key="1">
    <source>
        <dbReference type="EMBL" id="CAF3733691.1"/>
    </source>
</evidence>
<sequence length="590" mass="68824">MSVSKLEQLANEIMYTIFDYLDGFRLIFAFRGLNSRFTSLINHMLLHINTRYCRKADFNYLFDSIFPFTTNVFSLTISNTNHLGPIEIFIKRYLDLIPHNKLNHLKFIDIDQEALNIFLKTVFPKLTQLVSLNITNSLTKFRYNSPPEIMNVSLPAFKYLSLSIKQYEYYPIAPFFNEHMLMHQMESILSTVTHLSLEYSPRDITRLIDIFDKLNKIEYFQITLDIDDEIACAIGGPFIFNSQLIRDHGQHLRSFIIQIGYHILFAEIASLLTHFPQLQILSLATQEHTRDIKFYDGQQWEQLIQTSLSRLTSLRLYIFVDYLSSNPILHDIINRFRTSFWLNEKKWYIVGDQFSNCSLQIYTIPCPKKSIIILNNTSLAWDTTLPSINLSTFDCITRLKLYITKVESNPILLPYFNNVKSIKISPWSNIHALKCYSCNDNDGNRDHCLKIDEKTRTDETSNYYCYESVVYDTKNFTIYGIERGSKGKDLITEPKLCFICNDDNNERSECFQPSNSSCNNNGQIKCAMSHPVERCYSKTIELWGRATRVQRGTQLTTECYSHVNDCYISDTAGQAYLQKCCCNEHYCNTR</sequence>
<gene>
    <name evidence="1" type="ORF">KXQ929_LOCUS13217</name>
</gene>
<evidence type="ECO:0000313" key="2">
    <source>
        <dbReference type="Proteomes" id="UP000663868"/>
    </source>
</evidence>
<organism evidence="1 2">
    <name type="scientific">Adineta steineri</name>
    <dbReference type="NCBI Taxonomy" id="433720"/>
    <lineage>
        <taxon>Eukaryota</taxon>
        <taxon>Metazoa</taxon>
        <taxon>Spiralia</taxon>
        <taxon>Gnathifera</taxon>
        <taxon>Rotifera</taxon>
        <taxon>Eurotatoria</taxon>
        <taxon>Bdelloidea</taxon>
        <taxon>Adinetida</taxon>
        <taxon>Adinetidae</taxon>
        <taxon>Adineta</taxon>
    </lineage>
</organism>
<comment type="caution">
    <text evidence="1">The sequence shown here is derived from an EMBL/GenBank/DDBJ whole genome shotgun (WGS) entry which is preliminary data.</text>
</comment>
<proteinExistence type="predicted"/>
<protein>
    <recommendedName>
        <fullName evidence="3">F-box domain-containing protein</fullName>
    </recommendedName>
</protein>
<dbReference type="Proteomes" id="UP000663868">
    <property type="component" value="Unassembled WGS sequence"/>
</dbReference>